<evidence type="ECO:0000313" key="6">
    <source>
        <dbReference type="Proteomes" id="UP000027195"/>
    </source>
</evidence>
<dbReference type="HOGENOM" id="CLU_001265_1_1_1"/>
<comment type="similarity">
    <text evidence="2">Belongs to the major facilitator superfamily. Monocarboxylate porter (TC 2.A.1.13) family.</text>
</comment>
<organism evidence="5 6">
    <name type="scientific">Botryobasidium botryosum (strain FD-172 SS1)</name>
    <dbReference type="NCBI Taxonomy" id="930990"/>
    <lineage>
        <taxon>Eukaryota</taxon>
        <taxon>Fungi</taxon>
        <taxon>Dikarya</taxon>
        <taxon>Basidiomycota</taxon>
        <taxon>Agaricomycotina</taxon>
        <taxon>Agaricomycetes</taxon>
        <taxon>Cantharellales</taxon>
        <taxon>Botryobasidiaceae</taxon>
        <taxon>Botryobasidium</taxon>
    </lineage>
</organism>
<dbReference type="GO" id="GO:0022857">
    <property type="term" value="F:transmembrane transporter activity"/>
    <property type="evidence" value="ECO:0007669"/>
    <property type="project" value="InterPro"/>
</dbReference>
<feature type="transmembrane region" description="Helical" evidence="4">
    <location>
        <begin position="402"/>
        <end position="419"/>
    </location>
</feature>
<protein>
    <recommendedName>
        <fullName evidence="7">Major facilitator superfamily (MFS) profile domain-containing protein</fullName>
    </recommendedName>
</protein>
<keyword evidence="4" id="KW-0472">Membrane</keyword>
<feature type="transmembrane region" description="Helical" evidence="4">
    <location>
        <begin position="274"/>
        <end position="302"/>
    </location>
</feature>
<dbReference type="OrthoDB" id="6509908at2759"/>
<feature type="transmembrane region" description="Helical" evidence="4">
    <location>
        <begin position="337"/>
        <end position="354"/>
    </location>
</feature>
<feature type="transmembrane region" description="Helical" evidence="4">
    <location>
        <begin position="431"/>
        <end position="451"/>
    </location>
</feature>
<feature type="transmembrane region" description="Helical" evidence="4">
    <location>
        <begin position="112"/>
        <end position="131"/>
    </location>
</feature>
<evidence type="ECO:0000256" key="3">
    <source>
        <dbReference type="SAM" id="MobiDB-lite"/>
    </source>
</evidence>
<reference evidence="6" key="1">
    <citation type="journal article" date="2014" name="Proc. Natl. Acad. Sci. U.S.A.">
        <title>Extensive sampling of basidiomycete genomes demonstrates inadequacy of the white-rot/brown-rot paradigm for wood decay fungi.</title>
        <authorList>
            <person name="Riley R."/>
            <person name="Salamov A.A."/>
            <person name="Brown D.W."/>
            <person name="Nagy L.G."/>
            <person name="Floudas D."/>
            <person name="Held B.W."/>
            <person name="Levasseur A."/>
            <person name="Lombard V."/>
            <person name="Morin E."/>
            <person name="Otillar R."/>
            <person name="Lindquist E.A."/>
            <person name="Sun H."/>
            <person name="LaButti K.M."/>
            <person name="Schmutz J."/>
            <person name="Jabbour D."/>
            <person name="Luo H."/>
            <person name="Baker S.E."/>
            <person name="Pisabarro A.G."/>
            <person name="Walton J.D."/>
            <person name="Blanchette R.A."/>
            <person name="Henrissat B."/>
            <person name="Martin F."/>
            <person name="Cullen D."/>
            <person name="Hibbett D.S."/>
            <person name="Grigoriev I.V."/>
        </authorList>
    </citation>
    <scope>NUCLEOTIDE SEQUENCE [LARGE SCALE GENOMIC DNA]</scope>
    <source>
        <strain evidence="6">FD-172 SS1</strain>
    </source>
</reference>
<dbReference type="Pfam" id="PF07690">
    <property type="entry name" value="MFS_1"/>
    <property type="match status" value="1"/>
</dbReference>
<feature type="transmembrane region" description="Helical" evidence="4">
    <location>
        <begin position="308"/>
        <end position="325"/>
    </location>
</feature>
<keyword evidence="4" id="KW-0812">Transmembrane</keyword>
<dbReference type="Gene3D" id="1.20.1250.20">
    <property type="entry name" value="MFS general substrate transporter like domains"/>
    <property type="match status" value="2"/>
</dbReference>
<dbReference type="SUPFAM" id="SSF103473">
    <property type="entry name" value="MFS general substrate transporter"/>
    <property type="match status" value="1"/>
</dbReference>
<gene>
    <name evidence="5" type="ORF">BOTBODRAFT_160801</name>
</gene>
<evidence type="ECO:0000256" key="1">
    <source>
        <dbReference type="ARBA" id="ARBA00004141"/>
    </source>
</evidence>
<dbReference type="PANTHER" id="PTHR11360">
    <property type="entry name" value="MONOCARBOXYLATE TRANSPORTER"/>
    <property type="match status" value="1"/>
</dbReference>
<dbReference type="CDD" id="cd17352">
    <property type="entry name" value="MFS_MCT_SLC16"/>
    <property type="match status" value="1"/>
</dbReference>
<feature type="transmembrane region" description="Helical" evidence="4">
    <location>
        <begin position="71"/>
        <end position="92"/>
    </location>
</feature>
<dbReference type="InterPro" id="IPR036259">
    <property type="entry name" value="MFS_trans_sf"/>
</dbReference>
<proteinExistence type="inferred from homology"/>
<feature type="transmembrane region" description="Helical" evidence="4">
    <location>
        <begin position="360"/>
        <end position="381"/>
    </location>
</feature>
<feature type="transmembrane region" description="Helical" evidence="4">
    <location>
        <begin position="138"/>
        <end position="158"/>
    </location>
</feature>
<evidence type="ECO:0000256" key="2">
    <source>
        <dbReference type="ARBA" id="ARBA00006727"/>
    </source>
</evidence>
<feature type="transmembrane region" description="Helical" evidence="4">
    <location>
        <begin position="230"/>
        <end position="250"/>
    </location>
</feature>
<comment type="subcellular location">
    <subcellularLocation>
        <location evidence="1">Membrane</location>
        <topology evidence="1">Multi-pass membrane protein</topology>
    </subcellularLocation>
</comment>
<evidence type="ECO:0000313" key="5">
    <source>
        <dbReference type="EMBL" id="KDQ13187.1"/>
    </source>
</evidence>
<feature type="region of interest" description="Disordered" evidence="3">
    <location>
        <begin position="1"/>
        <end position="44"/>
    </location>
</feature>
<dbReference type="PANTHER" id="PTHR11360:SF284">
    <property type="entry name" value="EG:103B4.3 PROTEIN-RELATED"/>
    <property type="match status" value="1"/>
</dbReference>
<feature type="transmembrane region" description="Helical" evidence="4">
    <location>
        <begin position="198"/>
        <end position="218"/>
    </location>
</feature>
<evidence type="ECO:0008006" key="7">
    <source>
        <dbReference type="Google" id="ProtNLM"/>
    </source>
</evidence>
<name>A0A067MMS1_BOTB1</name>
<feature type="transmembrane region" description="Helical" evidence="4">
    <location>
        <begin position="164"/>
        <end position="186"/>
    </location>
</feature>
<dbReference type="Proteomes" id="UP000027195">
    <property type="component" value="Unassembled WGS sequence"/>
</dbReference>
<dbReference type="EMBL" id="KL198045">
    <property type="protein sequence ID" value="KDQ13187.1"/>
    <property type="molecule type" value="Genomic_DNA"/>
</dbReference>
<dbReference type="InterPro" id="IPR050327">
    <property type="entry name" value="Proton-linked_MCT"/>
</dbReference>
<dbReference type="GO" id="GO:0016020">
    <property type="term" value="C:membrane"/>
    <property type="evidence" value="ECO:0007669"/>
    <property type="project" value="UniProtKB-SubCell"/>
</dbReference>
<dbReference type="AlphaFoldDB" id="A0A067MMS1"/>
<keyword evidence="6" id="KW-1185">Reference proteome</keyword>
<sequence>MSANPTSKSPRPGIEFTGNSAGQEARTPDVDAVSIASSSGTNEKTLKAAASNEPTAAPPVAPDFPDGGLRAWLVVAGALCLSFSTFGFVNAWGVFQTYYQETLLKDESPSTIAWIGSLQYSLVFFPGLLTGRLFDLGYLRLMIGPASVLHIVAVFLTAECKTYWQFLLCQGFAIGISSGILFAPALTVISHWFLKKRSVAFGVVAVGSSIGGTVLPIAIRKLIPLVGFRWTLRIMGFILLTTLIAANLTIRRRLPPRHVQGGLFNLQAFKSAPFTLYCMSAVFAFLGLYTCLTFIDAGAVAMGIDPDLSFYLVSIANAASLVGRISSGFLADQCGPLNVLIPFTFLAAAMTYAWPFVPTFGGLIAIALIYGCASGAFVSLLPSPVARMGDTADFGRRVGMNMTIMAIGALTGPPIAGAIRDASGGFHDVGIYAGSMVMVSCMLMAGAKWTATGKLFSGKY</sequence>
<accession>A0A067MMS1</accession>
<keyword evidence="4" id="KW-1133">Transmembrane helix</keyword>
<evidence type="ECO:0000256" key="4">
    <source>
        <dbReference type="SAM" id="Phobius"/>
    </source>
</evidence>
<dbReference type="InParanoid" id="A0A067MMS1"/>
<dbReference type="InterPro" id="IPR011701">
    <property type="entry name" value="MFS"/>
</dbReference>